<evidence type="ECO:0000313" key="2">
    <source>
        <dbReference type="Proteomes" id="UP001652628"/>
    </source>
</evidence>
<sequence length="99" mass="10975">MGAEQSAVLACTQTGIQEEHLKLVNSELFFSSYFEKMRKPVTGPVTEALLHLVEHLQKPRAVVNAEETQLVQEEGNSSEYGLDSEYSDDSEATNSDVEI</sequence>
<organism evidence="2 3">
    <name type="scientific">Drosophila suzukii</name>
    <name type="common">Spotted-wing drosophila fruit fly</name>
    <dbReference type="NCBI Taxonomy" id="28584"/>
    <lineage>
        <taxon>Eukaryota</taxon>
        <taxon>Metazoa</taxon>
        <taxon>Ecdysozoa</taxon>
        <taxon>Arthropoda</taxon>
        <taxon>Hexapoda</taxon>
        <taxon>Insecta</taxon>
        <taxon>Pterygota</taxon>
        <taxon>Neoptera</taxon>
        <taxon>Endopterygota</taxon>
        <taxon>Diptera</taxon>
        <taxon>Brachycera</taxon>
        <taxon>Muscomorpha</taxon>
        <taxon>Ephydroidea</taxon>
        <taxon>Drosophilidae</taxon>
        <taxon>Drosophila</taxon>
        <taxon>Sophophora</taxon>
    </lineage>
</organism>
<reference evidence="3" key="1">
    <citation type="submission" date="2025-08" db="UniProtKB">
        <authorList>
            <consortium name="RefSeq"/>
        </authorList>
    </citation>
    <scope>IDENTIFICATION</scope>
</reference>
<feature type="region of interest" description="Disordered" evidence="1">
    <location>
        <begin position="69"/>
        <end position="99"/>
    </location>
</feature>
<dbReference type="GeneID" id="108011541"/>
<feature type="compositionally biased region" description="Acidic residues" evidence="1">
    <location>
        <begin position="85"/>
        <end position="99"/>
    </location>
</feature>
<name>A0AB40AFL2_DROSZ</name>
<accession>A0AB40AFL2</accession>
<evidence type="ECO:0000256" key="1">
    <source>
        <dbReference type="SAM" id="MobiDB-lite"/>
    </source>
</evidence>
<protein>
    <submittedName>
        <fullName evidence="3">Uncharacterized protein</fullName>
    </submittedName>
</protein>
<evidence type="ECO:0000313" key="3">
    <source>
        <dbReference type="RefSeq" id="XP_036678580.3"/>
    </source>
</evidence>
<dbReference type="RefSeq" id="XP_036678580.3">
    <property type="nucleotide sequence ID" value="XM_036822685.3"/>
</dbReference>
<dbReference type="Proteomes" id="UP001652628">
    <property type="component" value="Chromosome 2L"/>
</dbReference>
<feature type="compositionally biased region" description="Polar residues" evidence="1">
    <location>
        <begin position="69"/>
        <end position="79"/>
    </location>
</feature>
<proteinExistence type="predicted"/>
<gene>
    <name evidence="3" type="primary">LOC108011541</name>
</gene>
<keyword evidence="2" id="KW-1185">Reference proteome</keyword>